<dbReference type="InterPro" id="IPR050498">
    <property type="entry name" value="Ycf3"/>
</dbReference>
<proteinExistence type="predicted"/>
<keyword evidence="1" id="KW-0677">Repeat</keyword>
<dbReference type="Proteomes" id="UP000777935">
    <property type="component" value="Unassembled WGS sequence"/>
</dbReference>
<evidence type="ECO:0000313" key="5">
    <source>
        <dbReference type="Proteomes" id="UP000777935"/>
    </source>
</evidence>
<dbReference type="PROSITE" id="PS50005">
    <property type="entry name" value="TPR"/>
    <property type="match status" value="1"/>
</dbReference>
<dbReference type="EMBL" id="JABUFE010000002">
    <property type="protein sequence ID" value="NSX54291.1"/>
    <property type="molecule type" value="Genomic_DNA"/>
</dbReference>
<evidence type="ECO:0000313" key="4">
    <source>
        <dbReference type="EMBL" id="NSX54291.1"/>
    </source>
</evidence>
<dbReference type="PANTHER" id="PTHR44858:SF1">
    <property type="entry name" value="UDP-N-ACETYLGLUCOSAMINE--PEPTIDE N-ACETYLGLUCOSAMINYLTRANSFERASE SPINDLY-RELATED"/>
    <property type="match status" value="1"/>
</dbReference>
<feature type="repeat" description="TPR" evidence="3">
    <location>
        <begin position="100"/>
        <end position="133"/>
    </location>
</feature>
<dbReference type="Gene3D" id="1.25.40.10">
    <property type="entry name" value="Tetratricopeptide repeat domain"/>
    <property type="match status" value="1"/>
</dbReference>
<protein>
    <submittedName>
        <fullName evidence="4">Tetratricopeptide repeat protein</fullName>
    </submittedName>
</protein>
<organism evidence="4 5">
    <name type="scientific">Parasulfitobacter algicola</name>
    <dbReference type="NCBI Taxonomy" id="2614809"/>
    <lineage>
        <taxon>Bacteria</taxon>
        <taxon>Pseudomonadati</taxon>
        <taxon>Pseudomonadota</taxon>
        <taxon>Alphaproteobacteria</taxon>
        <taxon>Rhodobacterales</taxon>
        <taxon>Roseobacteraceae</taxon>
        <taxon>Parasulfitobacter</taxon>
    </lineage>
</organism>
<keyword evidence="5" id="KW-1185">Reference proteome</keyword>
<dbReference type="PANTHER" id="PTHR44858">
    <property type="entry name" value="TETRATRICOPEPTIDE REPEAT PROTEIN 6"/>
    <property type="match status" value="1"/>
</dbReference>
<dbReference type="SMART" id="SM00028">
    <property type="entry name" value="TPR"/>
    <property type="match status" value="3"/>
</dbReference>
<evidence type="ECO:0000256" key="1">
    <source>
        <dbReference type="ARBA" id="ARBA00022737"/>
    </source>
</evidence>
<keyword evidence="2 3" id="KW-0802">TPR repeat</keyword>
<dbReference type="InterPro" id="IPR011990">
    <property type="entry name" value="TPR-like_helical_dom_sf"/>
</dbReference>
<evidence type="ECO:0000256" key="2">
    <source>
        <dbReference type="ARBA" id="ARBA00022803"/>
    </source>
</evidence>
<dbReference type="RefSeq" id="WP_174136148.1">
    <property type="nucleotide sequence ID" value="NZ_JABUFE010000002.1"/>
</dbReference>
<sequence length="186" mass="20633">MGIVTTKIKSIVLAAGLTVGFSIPGTTQPVQSDDLMDRLRNSTPDTYRVIEREVMLEWSKSGSAAMDLLLERGQDALETGDFQTAVEHLTALTDHAPDFAEGFHARATAFFRLEQYGPALADLERTLELNPDHFGALTGVGYIFEELGYEQQALNALRKARGIHPHYEEITDLLEYLEDKVEGHAL</sequence>
<comment type="caution">
    <text evidence="4">The sequence shown here is derived from an EMBL/GenBank/DDBJ whole genome shotgun (WGS) entry which is preliminary data.</text>
</comment>
<dbReference type="SUPFAM" id="SSF48452">
    <property type="entry name" value="TPR-like"/>
    <property type="match status" value="1"/>
</dbReference>
<name>A0ABX2IVI8_9RHOB</name>
<gene>
    <name evidence="4" type="ORF">HRQ87_05710</name>
</gene>
<dbReference type="InterPro" id="IPR019734">
    <property type="entry name" value="TPR_rpt"/>
</dbReference>
<dbReference type="Pfam" id="PF13432">
    <property type="entry name" value="TPR_16"/>
    <property type="match status" value="1"/>
</dbReference>
<reference evidence="4 5" key="1">
    <citation type="submission" date="2020-06" db="EMBL/GenBank/DDBJ databases">
        <title>Sulfitobacter algicola sp. nov., isolated from green algae.</title>
        <authorList>
            <person name="Wang C."/>
        </authorList>
    </citation>
    <scope>NUCLEOTIDE SEQUENCE [LARGE SCALE GENOMIC DNA]</scope>
    <source>
        <strain evidence="4 5">1151</strain>
    </source>
</reference>
<accession>A0ABX2IVI8</accession>
<evidence type="ECO:0000256" key="3">
    <source>
        <dbReference type="PROSITE-ProRule" id="PRU00339"/>
    </source>
</evidence>